<dbReference type="KEGG" id="ntd:EGO55_04740"/>
<dbReference type="eggNOG" id="COG4625">
    <property type="taxonomic scope" value="Bacteria"/>
</dbReference>
<evidence type="ECO:0000313" key="8">
    <source>
        <dbReference type="EMBL" id="GAD51035.1"/>
    </source>
</evidence>
<accession>U2YQ13</accession>
<evidence type="ECO:0000256" key="4">
    <source>
        <dbReference type="PROSITE-ProRule" id="PRU00473"/>
    </source>
</evidence>
<dbReference type="PROSITE" id="PS51208">
    <property type="entry name" value="AUTOTRANSPORTER"/>
    <property type="match status" value="1"/>
</dbReference>
<comment type="caution">
    <text evidence="8">The sequence shown here is derived from an EMBL/GenBank/DDBJ whole genome shotgun (WGS) entry which is preliminary data.</text>
</comment>
<dbReference type="Gene3D" id="2.40.128.130">
    <property type="entry name" value="Autotransporter beta-domain"/>
    <property type="match status" value="1"/>
</dbReference>
<keyword evidence="5" id="KW-0732">Signal</keyword>
<keyword evidence="2 4" id="KW-0472">Membrane</keyword>
<evidence type="ECO:0000313" key="9">
    <source>
        <dbReference type="Proteomes" id="UP000016568"/>
    </source>
</evidence>
<comment type="subcellular location">
    <subcellularLocation>
        <location evidence="1">Cell outer membrane</location>
    </subcellularLocation>
</comment>
<dbReference type="PROSITE" id="PS51123">
    <property type="entry name" value="OMPA_2"/>
    <property type="match status" value="1"/>
</dbReference>
<dbReference type="Pfam" id="PF03797">
    <property type="entry name" value="Autotransporter"/>
    <property type="match status" value="1"/>
</dbReference>
<dbReference type="InterPro" id="IPR006665">
    <property type="entry name" value="OmpA-like"/>
</dbReference>
<dbReference type="GO" id="GO:0009279">
    <property type="term" value="C:cell outer membrane"/>
    <property type="evidence" value="ECO:0007669"/>
    <property type="project" value="UniProtKB-SubCell"/>
</dbReference>
<dbReference type="CDD" id="cd07185">
    <property type="entry name" value="OmpA_C-like"/>
    <property type="match status" value="1"/>
</dbReference>
<dbReference type="PRINTS" id="PR01021">
    <property type="entry name" value="OMPADOMAIN"/>
</dbReference>
<dbReference type="SUPFAM" id="SSF103088">
    <property type="entry name" value="OmpA-like"/>
    <property type="match status" value="1"/>
</dbReference>
<evidence type="ECO:0008006" key="10">
    <source>
        <dbReference type="Google" id="ProtNLM"/>
    </source>
</evidence>
<dbReference type="eggNOG" id="COG2885">
    <property type="taxonomic scope" value="Bacteria"/>
</dbReference>
<dbReference type="InterPro" id="IPR036737">
    <property type="entry name" value="OmpA-like_sf"/>
</dbReference>
<dbReference type="SMART" id="SM00869">
    <property type="entry name" value="Autotransporter"/>
    <property type="match status" value="1"/>
</dbReference>
<protein>
    <recommendedName>
        <fullName evidence="10">OmpA-like domain-containing protein</fullName>
    </recommendedName>
</protein>
<dbReference type="EMBL" id="BASZ01000014">
    <property type="protein sequence ID" value="GAD51035.1"/>
    <property type="molecule type" value="Genomic_DNA"/>
</dbReference>
<name>U2YQ13_9SPHN</name>
<dbReference type="PANTHER" id="PTHR30329:SF21">
    <property type="entry name" value="LIPOPROTEIN YIAD-RELATED"/>
    <property type="match status" value="1"/>
</dbReference>
<proteinExistence type="predicted"/>
<reference evidence="8 9" key="1">
    <citation type="submission" date="2013-09" db="EMBL/GenBank/DDBJ databases">
        <title>Whole genome shotgun sequence of Novosphingobium tardaugens NBRC 16725.</title>
        <authorList>
            <person name="Isaki S."/>
            <person name="Hosoyama A."/>
            <person name="Tsuchikane K."/>
            <person name="Katsumata H."/>
            <person name="Ando Y."/>
            <person name="Yamazaki S."/>
            <person name="Fujita N."/>
        </authorList>
    </citation>
    <scope>NUCLEOTIDE SEQUENCE [LARGE SCALE GENOMIC DNA]</scope>
    <source>
        <strain evidence="8 9">NBRC 16725</strain>
    </source>
</reference>
<feature type="domain" description="Autotransporter" evidence="7">
    <location>
        <begin position="1434"/>
        <end position="1719"/>
    </location>
</feature>
<feature type="chain" id="PRO_5030177800" description="OmpA-like domain-containing protein" evidence="5">
    <location>
        <begin position="26"/>
        <end position="1860"/>
    </location>
</feature>
<dbReference type="RefSeq" id="WP_021691853.1">
    <property type="nucleotide sequence ID" value="NZ_BASZ01000014.1"/>
</dbReference>
<evidence type="ECO:0000256" key="5">
    <source>
        <dbReference type="SAM" id="SignalP"/>
    </source>
</evidence>
<evidence type="ECO:0000259" key="6">
    <source>
        <dbReference type="PROSITE" id="PS51123"/>
    </source>
</evidence>
<feature type="domain" description="OmpA-like" evidence="6">
    <location>
        <begin position="1741"/>
        <end position="1858"/>
    </location>
</feature>
<dbReference type="InterPro" id="IPR050330">
    <property type="entry name" value="Bact_OuterMem_StrucFunc"/>
</dbReference>
<dbReference type="Proteomes" id="UP000016568">
    <property type="component" value="Unassembled WGS sequence"/>
</dbReference>
<evidence type="ECO:0000256" key="1">
    <source>
        <dbReference type="ARBA" id="ARBA00004442"/>
    </source>
</evidence>
<dbReference type="InterPro" id="IPR036709">
    <property type="entry name" value="Autotransporte_beta_dom_sf"/>
</dbReference>
<keyword evidence="9" id="KW-1185">Reference proteome</keyword>
<dbReference type="Pfam" id="PF00691">
    <property type="entry name" value="OmpA"/>
    <property type="match status" value="1"/>
</dbReference>
<evidence type="ECO:0000256" key="2">
    <source>
        <dbReference type="ARBA" id="ARBA00023136"/>
    </source>
</evidence>
<dbReference type="SUPFAM" id="SSF103515">
    <property type="entry name" value="Autotransporter"/>
    <property type="match status" value="1"/>
</dbReference>
<gene>
    <name evidence="8" type="ORF">NT2_14_00390</name>
</gene>
<dbReference type="InterPro" id="IPR006664">
    <property type="entry name" value="OMP_bac"/>
</dbReference>
<feature type="signal peptide" evidence="5">
    <location>
        <begin position="1"/>
        <end position="25"/>
    </location>
</feature>
<dbReference type="PANTHER" id="PTHR30329">
    <property type="entry name" value="STATOR ELEMENT OF FLAGELLAR MOTOR COMPLEX"/>
    <property type="match status" value="1"/>
</dbReference>
<keyword evidence="3" id="KW-0998">Cell outer membrane</keyword>
<evidence type="ECO:0000256" key="3">
    <source>
        <dbReference type="ARBA" id="ARBA00023237"/>
    </source>
</evidence>
<dbReference type="InterPro" id="IPR005546">
    <property type="entry name" value="Autotransporte_beta"/>
</dbReference>
<evidence type="ECO:0000259" key="7">
    <source>
        <dbReference type="PROSITE" id="PS51208"/>
    </source>
</evidence>
<sequence length="1860" mass="188767">MKRNVRRILGASVSVLALAPVVGVAAPVPGVDDTVSPAPSVSLELELSDIDHGPVFGISDGPSVNVDDVSEGEIQQYGSATGVAGVADLLITNVGDVTIRAIATNDGTAYADATLETAVFQSALANSSGGVAVVALENSGSLKATVQAVADSSSANAQAYLEDYGVYQYAEGVASASVSLKNSSALEVSVEAVAIGSTYDATAEATMDAGIYQSADSEGAASVELDNTGSLTLATIASATAYDDADAEAYAYGGIEQRAHSGEDSGTVSLVNGVAGAAADAQAAIEISVAAVAKGETAEANAYNKYAIDQSARADNPGNAASVAIANNGALAITALATASAGYEADAYASVSSAIEQSAVSWDGAASKVALGNNGSLTISAKAIASASEYADATAYNQYAIDQYAETQDGGTASVAITNTGSLNVITVADAIGTDVYAYANAVSAIEQSADAEEGSASVALTNGSSGAINLLATANATGTYEANAVASNEYGIAQEASAENAGNVASASLTNDGAITLFAGAVAKADDAYAYAELDGGVYQDADGDEGADAIALTSNVGSLDILAQADATGVSDADARAYNYYALSQEVSSEDGGLATAQIDNSGAINVAAVANAIATDAGATEAYAYAKVESAIVQDAEAEEGSATASLTNASSGAITIAATAVADGADYATASASVEWAIGQYASAELTGQVANVTLTNDGTITIAVDAKASAEDAYASASIDYAVYQDAEGDDGADAVAAITNTGTLNVTAVAAAVGGTSAEAKAYYYSGITQYAEADGGGNAAVTLDNVGTLNFTATADATGDDAYANAWMDTAIYQNADADGGTASVQLTNSGTVNFTVDAAAVGDGTGTAYATIEQAIHQSANGADGSAVTFTNTATGVVNVNAVAVATADDADAYAGVWGLEQQSNVDGAKFTVNNAGTFNAVANAVANGATYAEAQATASAIYINSNGETGLVDVANSGVINVAATAGANDLAEAHAWGLGVDASEGEWSGAVSGTIDNSGTVKVVAKADAKGSDASYGGYAEATAVWVDAGSNNISLTNSGTIQADAVTDAGGSPYATGVGIWGGSGDDQFTLTNAAGNIIARKSTDLGATYTWGTAIRTDQATTPALLNWQGNGVTYSGVYPNVALTDAQFGYIYGNVEIKNGDEIVVSKGETWFDGTINVPTPDYYPDSIEPAAIYIAPADGALTIANDGLLFLLDDRYDFVTGKDYSGPSKVNVDTFTIEGKGVLAMHLPTVGASAVTAGDHPQVFANTVNLDPDGKGNEAILEVRQASANGLYDDHYRYEDVVVALSGAEGLTGKFAQVRTQSVLLSAKDDYSDNDGTIDLDVTRVGFGNVAGLNINQTAVGDGIEGTYAPTLTGPYAGMLSSLFTIANEGEYALALDQLSADLYAGYLRSATMAGARFNGLIYDMAECGKGSITNELCRSENGGPRIWLTGNYGRVDTDGDAEASGFKADQYYIAAGVDFAVSPNFVLGVAGAYLENNLEFDLYNGKIDSNGWQAGIYANHDTGKYYLKGAISYSDLDGDSSRMVGFGQTPGFNNGRPFGGTITGDPDVNVWAAGAEAGVRFPLGENATITPYASLDYAHAKLKRFTEQGLPGANLTVRGSDEFFASELGVELAAQWGNVAPYIRGGWQHNFGDKRAKFTGAFVDAPAGTSFDVISERFAPDAGVVEVGLAAQFSPNFNAHLGYQGRFSSNVEEHTGGLTLSYLFGGAEPAAPPPPAPPAPPPPAPPQVVCNKGPYIVFFDWDKSDITPEAATILDSAVTAYGNCDVVPIMLAGYTDRSGSDRYNMGLSARRNTSVRGYLTSRGIPDERISSQAFGEANPRVPTADGVRELQNRRVEITYGPGSGE</sequence>
<dbReference type="OrthoDB" id="189250at2"/>
<organism evidence="8 9">
    <name type="scientific">Caenibius tardaugens NBRC 16725</name>
    <dbReference type="NCBI Taxonomy" id="1219035"/>
    <lineage>
        <taxon>Bacteria</taxon>
        <taxon>Pseudomonadati</taxon>
        <taxon>Pseudomonadota</taxon>
        <taxon>Alphaproteobacteria</taxon>
        <taxon>Sphingomonadales</taxon>
        <taxon>Erythrobacteraceae</taxon>
        <taxon>Caenibius</taxon>
    </lineage>
</organism>
<dbReference type="Gene3D" id="3.30.1330.60">
    <property type="entry name" value="OmpA-like domain"/>
    <property type="match status" value="1"/>
</dbReference>